<feature type="transmembrane region" description="Helical" evidence="2">
    <location>
        <begin position="68"/>
        <end position="88"/>
    </location>
</feature>
<accession>A0A6A4H1F8</accession>
<sequence>MKRWQRTSMTTKRLHPSLTSDSPPPLPPVLPPTTCVHATPHLQSPIPLMKGKTRSRMRKTGKLRSDSLLGLWRLSSILPPAIGIGWYLA</sequence>
<feature type="compositionally biased region" description="Basic residues" evidence="1">
    <location>
        <begin position="51"/>
        <end position="60"/>
    </location>
</feature>
<keyword evidence="2" id="KW-1133">Transmembrane helix</keyword>
<feature type="compositionally biased region" description="Polar residues" evidence="1">
    <location>
        <begin position="1"/>
        <end position="11"/>
    </location>
</feature>
<dbReference type="Proteomes" id="UP000799118">
    <property type="component" value="Unassembled WGS sequence"/>
</dbReference>
<feature type="compositionally biased region" description="Pro residues" evidence="1">
    <location>
        <begin position="22"/>
        <end position="31"/>
    </location>
</feature>
<evidence type="ECO:0000313" key="4">
    <source>
        <dbReference type="Proteomes" id="UP000799118"/>
    </source>
</evidence>
<dbReference type="AlphaFoldDB" id="A0A6A4H1F8"/>
<evidence type="ECO:0000313" key="3">
    <source>
        <dbReference type="EMBL" id="KAE9391586.1"/>
    </source>
</evidence>
<evidence type="ECO:0000256" key="1">
    <source>
        <dbReference type="SAM" id="MobiDB-lite"/>
    </source>
</evidence>
<keyword evidence="2" id="KW-0472">Membrane</keyword>
<name>A0A6A4H1F8_9AGAR</name>
<proteinExistence type="predicted"/>
<dbReference type="EMBL" id="ML769619">
    <property type="protein sequence ID" value="KAE9391586.1"/>
    <property type="molecule type" value="Genomic_DNA"/>
</dbReference>
<organism evidence="3 4">
    <name type="scientific">Gymnopus androsaceus JB14</name>
    <dbReference type="NCBI Taxonomy" id="1447944"/>
    <lineage>
        <taxon>Eukaryota</taxon>
        <taxon>Fungi</taxon>
        <taxon>Dikarya</taxon>
        <taxon>Basidiomycota</taxon>
        <taxon>Agaricomycotina</taxon>
        <taxon>Agaricomycetes</taxon>
        <taxon>Agaricomycetidae</taxon>
        <taxon>Agaricales</taxon>
        <taxon>Marasmiineae</taxon>
        <taxon>Omphalotaceae</taxon>
        <taxon>Gymnopus</taxon>
    </lineage>
</organism>
<feature type="region of interest" description="Disordered" evidence="1">
    <location>
        <begin position="1"/>
        <end position="60"/>
    </location>
</feature>
<keyword evidence="2" id="KW-0812">Transmembrane</keyword>
<protein>
    <submittedName>
        <fullName evidence="3">Uncharacterized protein</fullName>
    </submittedName>
</protein>
<evidence type="ECO:0000256" key="2">
    <source>
        <dbReference type="SAM" id="Phobius"/>
    </source>
</evidence>
<gene>
    <name evidence="3" type="ORF">BT96DRAFT_303401</name>
</gene>
<keyword evidence="4" id="KW-1185">Reference proteome</keyword>
<reference evidence="3" key="1">
    <citation type="journal article" date="2019" name="Environ. Microbiol.">
        <title>Fungal ecological strategies reflected in gene transcription - a case study of two litter decomposers.</title>
        <authorList>
            <person name="Barbi F."/>
            <person name="Kohler A."/>
            <person name="Barry K."/>
            <person name="Baskaran P."/>
            <person name="Daum C."/>
            <person name="Fauchery L."/>
            <person name="Ihrmark K."/>
            <person name="Kuo A."/>
            <person name="LaButti K."/>
            <person name="Lipzen A."/>
            <person name="Morin E."/>
            <person name="Grigoriev I.V."/>
            <person name="Henrissat B."/>
            <person name="Lindahl B."/>
            <person name="Martin F."/>
        </authorList>
    </citation>
    <scope>NUCLEOTIDE SEQUENCE</scope>
    <source>
        <strain evidence="3">JB14</strain>
    </source>
</reference>